<dbReference type="InterPro" id="IPR046947">
    <property type="entry name" value="LytR-like"/>
</dbReference>
<dbReference type="InterPro" id="IPR001789">
    <property type="entry name" value="Sig_transdc_resp-reg_receiver"/>
</dbReference>
<dbReference type="GO" id="GO:0003677">
    <property type="term" value="F:DNA binding"/>
    <property type="evidence" value="ECO:0007669"/>
    <property type="project" value="InterPro"/>
</dbReference>
<dbReference type="SMART" id="SM00448">
    <property type="entry name" value="REC"/>
    <property type="match status" value="1"/>
</dbReference>
<protein>
    <submittedName>
        <fullName evidence="4">Response regulator</fullName>
    </submittedName>
</protein>
<evidence type="ECO:0000256" key="1">
    <source>
        <dbReference type="PROSITE-ProRule" id="PRU00169"/>
    </source>
</evidence>
<gene>
    <name evidence="4" type="ORF">FO442_13755</name>
</gene>
<dbReference type="InterPro" id="IPR007492">
    <property type="entry name" value="LytTR_DNA-bd_dom"/>
</dbReference>
<name>A0A556MNU1_9FLAO</name>
<dbReference type="Proteomes" id="UP000316008">
    <property type="component" value="Unassembled WGS sequence"/>
</dbReference>
<dbReference type="EMBL" id="VLPL01000007">
    <property type="protein sequence ID" value="TSJ41525.1"/>
    <property type="molecule type" value="Genomic_DNA"/>
</dbReference>
<dbReference type="AlphaFoldDB" id="A0A556MNU1"/>
<dbReference type="Pfam" id="PF04397">
    <property type="entry name" value="LytTR"/>
    <property type="match status" value="1"/>
</dbReference>
<dbReference type="RefSeq" id="WP_144333786.1">
    <property type="nucleotide sequence ID" value="NZ_VLPL01000007.1"/>
</dbReference>
<dbReference type="OrthoDB" id="2168082at2"/>
<dbReference type="GO" id="GO:0000156">
    <property type="term" value="F:phosphorelay response regulator activity"/>
    <property type="evidence" value="ECO:0007669"/>
    <property type="project" value="InterPro"/>
</dbReference>
<feature type="domain" description="HTH LytTR-type" evidence="3">
    <location>
        <begin position="137"/>
        <end position="241"/>
    </location>
</feature>
<dbReference type="PANTHER" id="PTHR37299:SF1">
    <property type="entry name" value="STAGE 0 SPORULATION PROTEIN A HOMOLOG"/>
    <property type="match status" value="1"/>
</dbReference>
<sequence>MIKAFIVDDEPLAREVVKKHLQKYSDIVLAGEANDGFEALKLIPEVKPDLLFLDIQMPKINGFELLELLTENPSVIFTTAFDEFALKAFEVNALDYLLKPFSEERFDSAVNKKRNSELQNDQKKDIPLQIIHEQNRIVVKDGTEIKIIPINEVDYIEAYDDYVKIYQGKKYILKKQTMNHFEQVLPKDQFIRIHRSYILNVNQLTKIESYEKNSYVAILKSGTSIPISRSSYSDLKSRLGL</sequence>
<feature type="domain" description="Response regulatory" evidence="2">
    <location>
        <begin position="3"/>
        <end position="114"/>
    </location>
</feature>
<organism evidence="4 5">
    <name type="scientific">Fluviicola chungangensis</name>
    <dbReference type="NCBI Taxonomy" id="2597671"/>
    <lineage>
        <taxon>Bacteria</taxon>
        <taxon>Pseudomonadati</taxon>
        <taxon>Bacteroidota</taxon>
        <taxon>Flavobacteriia</taxon>
        <taxon>Flavobacteriales</taxon>
        <taxon>Crocinitomicaceae</taxon>
        <taxon>Fluviicola</taxon>
    </lineage>
</organism>
<dbReference type="PANTHER" id="PTHR37299">
    <property type="entry name" value="TRANSCRIPTIONAL REGULATOR-RELATED"/>
    <property type="match status" value="1"/>
</dbReference>
<keyword evidence="5" id="KW-1185">Reference proteome</keyword>
<dbReference type="SUPFAM" id="SSF52172">
    <property type="entry name" value="CheY-like"/>
    <property type="match status" value="1"/>
</dbReference>
<dbReference type="PROSITE" id="PS50930">
    <property type="entry name" value="HTH_LYTTR"/>
    <property type="match status" value="1"/>
</dbReference>
<dbReference type="Pfam" id="PF00072">
    <property type="entry name" value="Response_reg"/>
    <property type="match status" value="1"/>
</dbReference>
<feature type="modified residue" description="4-aspartylphosphate" evidence="1">
    <location>
        <position position="54"/>
    </location>
</feature>
<dbReference type="PROSITE" id="PS50110">
    <property type="entry name" value="RESPONSE_REGULATORY"/>
    <property type="match status" value="1"/>
</dbReference>
<dbReference type="SMART" id="SM00850">
    <property type="entry name" value="LytTR"/>
    <property type="match status" value="1"/>
</dbReference>
<accession>A0A556MNU1</accession>
<dbReference type="Gene3D" id="2.40.50.1020">
    <property type="entry name" value="LytTr DNA-binding domain"/>
    <property type="match status" value="1"/>
</dbReference>
<evidence type="ECO:0000313" key="5">
    <source>
        <dbReference type="Proteomes" id="UP000316008"/>
    </source>
</evidence>
<evidence type="ECO:0000259" key="3">
    <source>
        <dbReference type="PROSITE" id="PS50930"/>
    </source>
</evidence>
<reference evidence="4 5" key="1">
    <citation type="submission" date="2019-07" db="EMBL/GenBank/DDBJ databases">
        <authorList>
            <person name="Huq M.A."/>
        </authorList>
    </citation>
    <scope>NUCLEOTIDE SEQUENCE [LARGE SCALE GENOMIC DNA]</scope>
    <source>
        <strain evidence="4 5">MAH-3</strain>
    </source>
</reference>
<comment type="caution">
    <text evidence="4">The sequence shown here is derived from an EMBL/GenBank/DDBJ whole genome shotgun (WGS) entry which is preliminary data.</text>
</comment>
<proteinExistence type="predicted"/>
<evidence type="ECO:0000259" key="2">
    <source>
        <dbReference type="PROSITE" id="PS50110"/>
    </source>
</evidence>
<evidence type="ECO:0000313" key="4">
    <source>
        <dbReference type="EMBL" id="TSJ41525.1"/>
    </source>
</evidence>
<keyword evidence="1" id="KW-0597">Phosphoprotein</keyword>
<dbReference type="InterPro" id="IPR011006">
    <property type="entry name" value="CheY-like_superfamily"/>
</dbReference>
<dbReference type="FunFam" id="3.40.50.2300:FF:000051">
    <property type="entry name" value="Two-component response regulator yehT"/>
    <property type="match status" value="1"/>
</dbReference>
<dbReference type="Gene3D" id="3.40.50.2300">
    <property type="match status" value="1"/>
</dbReference>